<dbReference type="OrthoDB" id="7619441at2"/>
<dbReference type="EMBL" id="AWFB01000034">
    <property type="protein sequence ID" value="RAN32294.1"/>
    <property type="molecule type" value="Genomic_DNA"/>
</dbReference>
<dbReference type="RefSeq" id="WP_034824887.1">
    <property type="nucleotide sequence ID" value="NZ_AWFA01000008.1"/>
</dbReference>
<organism evidence="1 2">
    <name type="scientific">Hyphomonas pacifica</name>
    <dbReference type="NCBI Taxonomy" id="1280941"/>
    <lineage>
        <taxon>Bacteria</taxon>
        <taxon>Pseudomonadati</taxon>
        <taxon>Pseudomonadota</taxon>
        <taxon>Alphaproteobacteria</taxon>
        <taxon>Hyphomonadales</taxon>
        <taxon>Hyphomonadaceae</taxon>
        <taxon>Hyphomonas</taxon>
    </lineage>
</organism>
<reference evidence="1 2" key="1">
    <citation type="submission" date="2013-04" db="EMBL/GenBank/DDBJ databases">
        <title>Hyphomonas sp. T24B3 Genome Sequencing.</title>
        <authorList>
            <person name="Lai Q."/>
            <person name="Shao Z."/>
        </authorList>
    </citation>
    <scope>NUCLEOTIDE SEQUENCE [LARGE SCALE GENOMIC DNA]</scope>
    <source>
        <strain evidence="1 2">T24B3</strain>
    </source>
</reference>
<accession>A0A328JSL5</accession>
<dbReference type="STRING" id="1280941.HY2_09670"/>
<protein>
    <recommendedName>
        <fullName evidence="3">Tetratrico peptide repeat group 5 domain-containing protein</fullName>
    </recommendedName>
</protein>
<proteinExistence type="predicted"/>
<sequence>MTAQGRAAALANAGKVRLRPGNLEEAVIYPSKAQNLGAPKGSVISLSAALIRMNRPEEAIETLSDLNGVSTPLKPIALHNRAMAQLQRHNAKAAYLDLLEAKRLAPGYAPAQELLTHFTLTPYPATADTGESALKS</sequence>
<evidence type="ECO:0000313" key="1">
    <source>
        <dbReference type="EMBL" id="RAN32294.1"/>
    </source>
</evidence>
<dbReference type="Proteomes" id="UP000249123">
    <property type="component" value="Unassembled WGS sequence"/>
</dbReference>
<evidence type="ECO:0000313" key="2">
    <source>
        <dbReference type="Proteomes" id="UP000249123"/>
    </source>
</evidence>
<dbReference type="InterPro" id="IPR011990">
    <property type="entry name" value="TPR-like_helical_dom_sf"/>
</dbReference>
<dbReference type="Gene3D" id="1.25.40.10">
    <property type="entry name" value="Tetratricopeptide repeat domain"/>
    <property type="match status" value="1"/>
</dbReference>
<evidence type="ECO:0008006" key="3">
    <source>
        <dbReference type="Google" id="ProtNLM"/>
    </source>
</evidence>
<dbReference type="AlphaFoldDB" id="A0A062U1E9"/>
<name>A0A062U1E9_9PROT</name>
<keyword evidence="2" id="KW-1185">Reference proteome</keyword>
<accession>A0A062U1E9</accession>
<dbReference type="SUPFAM" id="SSF48452">
    <property type="entry name" value="TPR-like"/>
    <property type="match status" value="1"/>
</dbReference>
<gene>
    <name evidence="1" type="ORF">HY3_02925</name>
</gene>
<comment type="caution">
    <text evidence="1">The sequence shown here is derived from an EMBL/GenBank/DDBJ whole genome shotgun (WGS) entry which is preliminary data.</text>
</comment>